<keyword evidence="10" id="KW-1185">Reference proteome</keyword>
<comment type="similarity">
    <text evidence="2">Belongs to the UPF0073 (Hly-III) family.</text>
</comment>
<dbReference type="InterPro" id="IPR005744">
    <property type="entry name" value="Hy-lIII"/>
</dbReference>
<evidence type="ECO:0000256" key="3">
    <source>
        <dbReference type="ARBA" id="ARBA00022475"/>
    </source>
</evidence>
<feature type="binding site" evidence="7">
    <location>
        <position position="204"/>
    </location>
    <ligand>
        <name>Zn(2+)</name>
        <dbReference type="ChEBI" id="CHEBI:29105"/>
    </ligand>
</feature>
<feature type="transmembrane region" description="Helical" evidence="8">
    <location>
        <begin position="60"/>
        <end position="83"/>
    </location>
</feature>
<feature type="transmembrane region" description="Helical" evidence="8">
    <location>
        <begin position="95"/>
        <end position="113"/>
    </location>
</feature>
<evidence type="ECO:0000256" key="7">
    <source>
        <dbReference type="PIRSR" id="PIRSR604254-1"/>
    </source>
</evidence>
<feature type="binding site" evidence="7">
    <location>
        <position position="200"/>
    </location>
    <ligand>
        <name>Zn(2+)</name>
        <dbReference type="ChEBI" id="CHEBI:29105"/>
    </ligand>
</feature>
<feature type="transmembrane region" description="Helical" evidence="8">
    <location>
        <begin position="26"/>
        <end position="48"/>
    </location>
</feature>
<evidence type="ECO:0000256" key="4">
    <source>
        <dbReference type="ARBA" id="ARBA00022692"/>
    </source>
</evidence>
<evidence type="ECO:0000313" key="9">
    <source>
        <dbReference type="EMBL" id="BDR58653.1"/>
    </source>
</evidence>
<proteinExistence type="inferred from homology"/>
<dbReference type="InterPro" id="IPR004254">
    <property type="entry name" value="AdipoR/HlyIII-related"/>
</dbReference>
<evidence type="ECO:0000256" key="5">
    <source>
        <dbReference type="ARBA" id="ARBA00022989"/>
    </source>
</evidence>
<keyword evidence="7" id="KW-0862">Zinc</keyword>
<evidence type="ECO:0000256" key="2">
    <source>
        <dbReference type="ARBA" id="ARBA00008488"/>
    </source>
</evidence>
<dbReference type="PANTHER" id="PTHR20855">
    <property type="entry name" value="ADIPOR/PROGESTIN RECEPTOR-RELATED"/>
    <property type="match status" value="1"/>
</dbReference>
<feature type="transmembrane region" description="Helical" evidence="8">
    <location>
        <begin position="200"/>
        <end position="221"/>
    </location>
</feature>
<dbReference type="GO" id="GO:0005886">
    <property type="term" value="C:plasma membrane"/>
    <property type="evidence" value="ECO:0007669"/>
    <property type="project" value="UniProtKB-SubCell"/>
</dbReference>
<gene>
    <name evidence="9" type="ORF">XA3_10940</name>
</gene>
<keyword evidence="5 8" id="KW-1133">Transmembrane helix</keyword>
<dbReference type="GO" id="GO:0046872">
    <property type="term" value="F:metal ion binding"/>
    <property type="evidence" value="ECO:0007669"/>
    <property type="project" value="UniProtKB-KW"/>
</dbReference>
<accession>A0AAU9DX33</accession>
<dbReference type="EMBL" id="AP026802">
    <property type="protein sequence ID" value="BDR58653.1"/>
    <property type="molecule type" value="Genomic_DNA"/>
</dbReference>
<reference evidence="9 10" key="1">
    <citation type="journal article" date="2023" name="Microbiol. Spectr.">
        <title>Symbiosis of Carpenter Bees with Uncharacterized Lactic Acid Bacteria Showing NAD Auxotrophy.</title>
        <authorList>
            <person name="Kawasaki S."/>
            <person name="Ozawa K."/>
            <person name="Mori T."/>
            <person name="Yamamoto A."/>
            <person name="Ito M."/>
            <person name="Ohkuma M."/>
            <person name="Sakamoto M."/>
            <person name="Matsutani M."/>
        </authorList>
    </citation>
    <scope>NUCLEOTIDE SEQUENCE [LARGE SCALE GENOMIC DNA]</scope>
    <source>
        <strain evidence="9 10">XA3</strain>
    </source>
</reference>
<sequence>MKISTTTNNNIRTCPQQLQLDKVTEFLNATTHGFALVMAIYGTILLMHKSQGNPHLLYPFLIFGISLIILYAASTLFHSLIFTPAKKVFQKIDHISIYVLIAGSYAPFALVAIGGVKGAILLAIICFICLGGVIYKLSYLGRFKILETIAYIAIGWISVLYYHPLLSALGAKGVGLLILGGVMYSVGTIFYGWRNLPFHHVIWHLFVMAGSFSMFLSVYYYL</sequence>
<feature type="transmembrane region" description="Helical" evidence="8">
    <location>
        <begin position="145"/>
        <end position="162"/>
    </location>
</feature>
<name>A0AAU9DX33_9LACO</name>
<dbReference type="KEGG" id="xap:XA3_10940"/>
<dbReference type="GO" id="GO:0140911">
    <property type="term" value="F:pore-forming activity"/>
    <property type="evidence" value="ECO:0007669"/>
    <property type="project" value="InterPro"/>
</dbReference>
<feature type="transmembrane region" description="Helical" evidence="8">
    <location>
        <begin position="119"/>
        <end position="138"/>
    </location>
</feature>
<evidence type="ECO:0000313" key="10">
    <source>
        <dbReference type="Proteomes" id="UP001321861"/>
    </source>
</evidence>
<keyword evidence="3" id="KW-1003">Cell membrane</keyword>
<feature type="binding site" evidence="7">
    <location>
        <position position="78"/>
    </location>
    <ligand>
        <name>Zn(2+)</name>
        <dbReference type="ChEBI" id="CHEBI:29105"/>
    </ligand>
</feature>
<organism evidence="9 10">
    <name type="scientific">Xylocopilactobacillus apicola</name>
    <dbReference type="NCBI Taxonomy" id="2932184"/>
    <lineage>
        <taxon>Bacteria</taxon>
        <taxon>Bacillati</taxon>
        <taxon>Bacillota</taxon>
        <taxon>Bacilli</taxon>
        <taxon>Lactobacillales</taxon>
        <taxon>Lactobacillaceae</taxon>
        <taxon>Xylocopilactobacillus</taxon>
    </lineage>
</organism>
<dbReference type="AlphaFoldDB" id="A0AAU9DX33"/>
<dbReference type="NCBIfam" id="TIGR01065">
    <property type="entry name" value="hlyIII"/>
    <property type="match status" value="1"/>
</dbReference>
<protein>
    <submittedName>
        <fullName evidence="9">Hemolysin III</fullName>
    </submittedName>
</protein>
<evidence type="ECO:0000256" key="6">
    <source>
        <dbReference type="ARBA" id="ARBA00023136"/>
    </source>
</evidence>
<keyword evidence="7" id="KW-0479">Metal-binding</keyword>
<feature type="transmembrane region" description="Helical" evidence="8">
    <location>
        <begin position="174"/>
        <end position="193"/>
    </location>
</feature>
<comment type="subcellular location">
    <subcellularLocation>
        <location evidence="1">Cell membrane</location>
        <topology evidence="1">Multi-pass membrane protein</topology>
    </subcellularLocation>
</comment>
<dbReference type="Pfam" id="PF03006">
    <property type="entry name" value="HlyIII"/>
    <property type="match status" value="1"/>
</dbReference>
<evidence type="ECO:0000256" key="8">
    <source>
        <dbReference type="SAM" id="Phobius"/>
    </source>
</evidence>
<keyword evidence="4 8" id="KW-0812">Transmembrane</keyword>
<keyword evidence="6 8" id="KW-0472">Membrane</keyword>
<dbReference type="RefSeq" id="WP_317636525.1">
    <property type="nucleotide sequence ID" value="NZ_AP026802.1"/>
</dbReference>
<evidence type="ECO:0000256" key="1">
    <source>
        <dbReference type="ARBA" id="ARBA00004651"/>
    </source>
</evidence>
<dbReference type="Proteomes" id="UP001321861">
    <property type="component" value="Chromosome"/>
</dbReference>
<dbReference type="PANTHER" id="PTHR20855:SF3">
    <property type="entry name" value="LD03007P"/>
    <property type="match status" value="1"/>
</dbReference>